<comment type="caution">
    <text evidence="3">The sequence shown here is derived from an EMBL/GenBank/DDBJ whole genome shotgun (WGS) entry which is preliminary data.</text>
</comment>
<dbReference type="PANTHER" id="PTHR15337:SF11">
    <property type="entry name" value="THIOREDOXIN DOMAIN-CONTAINING PROTEIN"/>
    <property type="match status" value="1"/>
</dbReference>
<sequence>MKKIIIINILALVIGMTQAGAQGIQFSKMSFEDAKALAVKSGKNIFVDVMASWCGPCKLMEAKVFPVKEVGDYFNANFVCLKLDGEKDTAHGVFKKNKAGAYPTYMWLDNKGNLLDVQVGYMDAPVFLDRAKKALTSDVAKKEAAYEARWNAGERNPQMVNEYVFGILNKVHPEKVYSYVEQYAKGLSEEQLKSKETAMILSRFMSRPRDGFIFQTLLKYDTVYEKYVGYPLYSTNMYRIVVRAGNAALAQKDTAAFNAHFNVIKKAPLREKDMYMEIIDAEKDLNTKNYNEGLRKIIALGGKYGESHPYLFQQFCYSLVSSEFFKDAKISDDESKQVITIASKAFELVPTKETVLYLSAAYAKSGDYKKAYEVMTAITSYEDPKVPGGVVRDCLGVPMKITTPYGSSEEGKKMKELVKQKYFSAKDAG</sequence>
<organism evidence="3 4">
    <name type="scientific">Pinibacter aurantiacus</name>
    <dbReference type="NCBI Taxonomy" id="2851599"/>
    <lineage>
        <taxon>Bacteria</taxon>
        <taxon>Pseudomonadati</taxon>
        <taxon>Bacteroidota</taxon>
        <taxon>Chitinophagia</taxon>
        <taxon>Chitinophagales</taxon>
        <taxon>Chitinophagaceae</taxon>
        <taxon>Pinibacter</taxon>
    </lineage>
</organism>
<dbReference type="RefSeq" id="WP_217789425.1">
    <property type="nucleotide sequence ID" value="NZ_JAHSPG010000001.1"/>
</dbReference>
<evidence type="ECO:0000256" key="1">
    <source>
        <dbReference type="ARBA" id="ARBA00022729"/>
    </source>
</evidence>
<evidence type="ECO:0000313" key="4">
    <source>
        <dbReference type="Proteomes" id="UP000812270"/>
    </source>
</evidence>
<dbReference type="Proteomes" id="UP000812270">
    <property type="component" value="Unassembled WGS sequence"/>
</dbReference>
<dbReference type="PROSITE" id="PS51352">
    <property type="entry name" value="THIOREDOXIN_2"/>
    <property type="match status" value="1"/>
</dbReference>
<keyword evidence="4" id="KW-1185">Reference proteome</keyword>
<keyword evidence="1" id="KW-0732">Signal</keyword>
<evidence type="ECO:0000313" key="3">
    <source>
        <dbReference type="EMBL" id="MBV4355880.1"/>
    </source>
</evidence>
<dbReference type="PANTHER" id="PTHR15337">
    <property type="entry name" value="ANTERIOR GRADIENT PROTEIN-RELATED"/>
    <property type="match status" value="1"/>
</dbReference>
<evidence type="ECO:0000259" key="2">
    <source>
        <dbReference type="PROSITE" id="PS51352"/>
    </source>
</evidence>
<dbReference type="AlphaFoldDB" id="A0A9E2S8F7"/>
<accession>A0A9E2S8F7</accession>
<dbReference type="EMBL" id="JAHSPG010000001">
    <property type="protein sequence ID" value="MBV4355880.1"/>
    <property type="molecule type" value="Genomic_DNA"/>
</dbReference>
<gene>
    <name evidence="3" type="ORF">KTO63_01890</name>
</gene>
<name>A0A9E2S8F7_9BACT</name>
<proteinExistence type="predicted"/>
<dbReference type="InterPro" id="IPR051099">
    <property type="entry name" value="AGR/TXD"/>
</dbReference>
<protein>
    <submittedName>
        <fullName evidence="3">Thioredoxin family protein</fullName>
    </submittedName>
</protein>
<feature type="domain" description="Thioredoxin" evidence="2">
    <location>
        <begin position="7"/>
        <end position="136"/>
    </location>
</feature>
<dbReference type="InterPro" id="IPR013766">
    <property type="entry name" value="Thioredoxin_domain"/>
</dbReference>
<reference evidence="3" key="1">
    <citation type="submission" date="2021-06" db="EMBL/GenBank/DDBJ databases">
        <authorList>
            <person name="Huq M.A."/>
        </authorList>
    </citation>
    <scope>NUCLEOTIDE SEQUENCE</scope>
    <source>
        <strain evidence="3">MAH-26</strain>
    </source>
</reference>
<dbReference type="Pfam" id="PF13899">
    <property type="entry name" value="Thioredoxin_7"/>
    <property type="match status" value="1"/>
</dbReference>